<keyword evidence="3" id="KW-1185">Reference proteome</keyword>
<proteinExistence type="predicted"/>
<sequence>MSTNAVTTTLLKKNSTTVYIGEQGKPPIITAGKLTPDLLFNFKKGAFSYFTYKDLLEDKKVSHIAGGLQDSPTSNEVKVALATATKLPHQYTPLAQPTPALTIASQECENGSFNQFTNIARIPCKVGNGLRRRKKGVGEREARGEREGPNK</sequence>
<evidence type="ECO:0000256" key="1">
    <source>
        <dbReference type="SAM" id="MobiDB-lite"/>
    </source>
</evidence>
<reference evidence="3" key="2">
    <citation type="submission" date="2015-01" db="EMBL/GenBank/DDBJ databases">
        <title>Evolutionary Origins and Diversification of the Mycorrhizal Mutualists.</title>
        <authorList>
            <consortium name="DOE Joint Genome Institute"/>
            <consortium name="Mycorrhizal Genomics Consortium"/>
            <person name="Kohler A."/>
            <person name="Kuo A."/>
            <person name="Nagy L.G."/>
            <person name="Floudas D."/>
            <person name="Copeland A."/>
            <person name="Barry K.W."/>
            <person name="Cichocki N."/>
            <person name="Veneault-Fourrey C."/>
            <person name="LaButti K."/>
            <person name="Lindquist E.A."/>
            <person name="Lipzen A."/>
            <person name="Lundell T."/>
            <person name="Morin E."/>
            <person name="Murat C."/>
            <person name="Riley R."/>
            <person name="Ohm R."/>
            <person name="Sun H."/>
            <person name="Tunlid A."/>
            <person name="Henrissat B."/>
            <person name="Grigoriev I.V."/>
            <person name="Hibbett D.S."/>
            <person name="Martin F."/>
        </authorList>
    </citation>
    <scope>NUCLEOTIDE SEQUENCE [LARGE SCALE GENOMIC DNA]</scope>
    <source>
        <strain evidence="3">F 1598</strain>
    </source>
</reference>
<dbReference type="Proteomes" id="UP000054166">
    <property type="component" value="Unassembled WGS sequence"/>
</dbReference>
<evidence type="ECO:0000313" key="3">
    <source>
        <dbReference type="Proteomes" id="UP000054166"/>
    </source>
</evidence>
<feature type="region of interest" description="Disordered" evidence="1">
    <location>
        <begin position="131"/>
        <end position="151"/>
    </location>
</feature>
<organism evidence="2 3">
    <name type="scientific">Piloderma croceum (strain F 1598)</name>
    <dbReference type="NCBI Taxonomy" id="765440"/>
    <lineage>
        <taxon>Eukaryota</taxon>
        <taxon>Fungi</taxon>
        <taxon>Dikarya</taxon>
        <taxon>Basidiomycota</taxon>
        <taxon>Agaricomycotina</taxon>
        <taxon>Agaricomycetes</taxon>
        <taxon>Agaricomycetidae</taxon>
        <taxon>Atheliales</taxon>
        <taxon>Atheliaceae</taxon>
        <taxon>Piloderma</taxon>
    </lineage>
</organism>
<feature type="compositionally biased region" description="Basic and acidic residues" evidence="1">
    <location>
        <begin position="136"/>
        <end position="151"/>
    </location>
</feature>
<gene>
    <name evidence="2" type="ORF">PILCRDRAFT_16108</name>
</gene>
<name>A0A0C3B592_PILCF</name>
<dbReference type="OrthoDB" id="2369050at2759"/>
<accession>A0A0C3B592</accession>
<dbReference type="AlphaFoldDB" id="A0A0C3B592"/>
<reference evidence="2 3" key="1">
    <citation type="submission" date="2014-04" db="EMBL/GenBank/DDBJ databases">
        <authorList>
            <consortium name="DOE Joint Genome Institute"/>
            <person name="Kuo A."/>
            <person name="Tarkka M."/>
            <person name="Buscot F."/>
            <person name="Kohler A."/>
            <person name="Nagy L.G."/>
            <person name="Floudas D."/>
            <person name="Copeland A."/>
            <person name="Barry K.W."/>
            <person name="Cichocki N."/>
            <person name="Veneault-Fourrey C."/>
            <person name="LaButti K."/>
            <person name="Lindquist E.A."/>
            <person name="Lipzen A."/>
            <person name="Lundell T."/>
            <person name="Morin E."/>
            <person name="Murat C."/>
            <person name="Sun H."/>
            <person name="Tunlid A."/>
            <person name="Henrissat B."/>
            <person name="Grigoriev I.V."/>
            <person name="Hibbett D.S."/>
            <person name="Martin F."/>
            <person name="Nordberg H.P."/>
            <person name="Cantor M.N."/>
            <person name="Hua S.X."/>
        </authorList>
    </citation>
    <scope>NUCLEOTIDE SEQUENCE [LARGE SCALE GENOMIC DNA]</scope>
    <source>
        <strain evidence="2 3">F 1598</strain>
    </source>
</reference>
<dbReference type="InParanoid" id="A0A0C3B592"/>
<evidence type="ECO:0000313" key="2">
    <source>
        <dbReference type="EMBL" id="KIM72452.1"/>
    </source>
</evidence>
<protein>
    <submittedName>
        <fullName evidence="2">Uncharacterized protein</fullName>
    </submittedName>
</protein>
<dbReference type="EMBL" id="KN833130">
    <property type="protein sequence ID" value="KIM72452.1"/>
    <property type="molecule type" value="Genomic_DNA"/>
</dbReference>
<dbReference type="HOGENOM" id="CLU_1732187_0_0_1"/>